<accession>A0A1I4N5W1</accession>
<dbReference type="AlphaFoldDB" id="A0A1I4N5W1"/>
<sequence length="31" mass="3721">MIIAPESKSNVRFALTDLYLFKDEPYHIDFF</sequence>
<keyword evidence="2" id="KW-1185">Reference proteome</keyword>
<name>A0A1I4N5W1_9PROT</name>
<evidence type="ECO:0000313" key="1">
    <source>
        <dbReference type="EMBL" id="SFM10630.1"/>
    </source>
</evidence>
<gene>
    <name evidence="1" type="ORF">SAMN05421863_101334</name>
</gene>
<dbReference type="EMBL" id="FOUB01000013">
    <property type="protein sequence ID" value="SFM10630.1"/>
    <property type="molecule type" value="Genomic_DNA"/>
</dbReference>
<proteinExistence type="predicted"/>
<evidence type="ECO:0000313" key="2">
    <source>
        <dbReference type="Proteomes" id="UP000183287"/>
    </source>
</evidence>
<protein>
    <submittedName>
        <fullName evidence="1">Uncharacterized protein</fullName>
    </submittedName>
</protein>
<reference evidence="2" key="1">
    <citation type="submission" date="2016-10" db="EMBL/GenBank/DDBJ databases">
        <authorList>
            <person name="Varghese N."/>
            <person name="Submissions S."/>
        </authorList>
    </citation>
    <scope>NUCLEOTIDE SEQUENCE [LARGE SCALE GENOMIC DNA]</scope>
    <source>
        <strain evidence="2">Nm44</strain>
    </source>
</reference>
<organism evidence="1 2">
    <name type="scientific">Nitrosomonas communis</name>
    <dbReference type="NCBI Taxonomy" id="44574"/>
    <lineage>
        <taxon>Bacteria</taxon>
        <taxon>Pseudomonadati</taxon>
        <taxon>Pseudomonadota</taxon>
        <taxon>Betaproteobacteria</taxon>
        <taxon>Nitrosomonadales</taxon>
        <taxon>Nitrosomonadaceae</taxon>
        <taxon>Nitrosomonas</taxon>
    </lineage>
</organism>
<dbReference type="Proteomes" id="UP000183287">
    <property type="component" value="Unassembled WGS sequence"/>
</dbReference>